<accession>A0A1Z4GMP5</accession>
<keyword evidence="3" id="KW-1185">Reference proteome</keyword>
<dbReference type="EMBL" id="AP018174">
    <property type="protein sequence ID" value="BAY18763.1"/>
    <property type="molecule type" value="Genomic_DNA"/>
</dbReference>
<dbReference type="Pfam" id="PF05685">
    <property type="entry name" value="Uma2"/>
    <property type="match status" value="1"/>
</dbReference>
<proteinExistence type="predicted"/>
<dbReference type="InterPro" id="IPR011335">
    <property type="entry name" value="Restrct_endonuc-II-like"/>
</dbReference>
<dbReference type="InterPro" id="IPR008538">
    <property type="entry name" value="Uma2"/>
</dbReference>
<dbReference type="OrthoDB" id="455378at2"/>
<evidence type="ECO:0000313" key="3">
    <source>
        <dbReference type="Proteomes" id="UP000218287"/>
    </source>
</evidence>
<dbReference type="Gene3D" id="3.90.1570.10">
    <property type="entry name" value="tt1808, chain A"/>
    <property type="match status" value="1"/>
</dbReference>
<evidence type="ECO:0000313" key="2">
    <source>
        <dbReference type="EMBL" id="BAY18763.1"/>
    </source>
</evidence>
<dbReference type="SUPFAM" id="SSF52980">
    <property type="entry name" value="Restriction endonuclease-like"/>
    <property type="match status" value="1"/>
</dbReference>
<evidence type="ECO:0000259" key="1">
    <source>
        <dbReference type="Pfam" id="PF05685"/>
    </source>
</evidence>
<feature type="domain" description="Putative restriction endonuclease" evidence="1">
    <location>
        <begin position="6"/>
        <end position="187"/>
    </location>
</feature>
<gene>
    <name evidence="2" type="ORF">NIES21_46160</name>
</gene>
<name>A0A1Z4GMP5_9CYAN</name>
<reference evidence="2 3" key="1">
    <citation type="submission" date="2017-06" db="EMBL/GenBank/DDBJ databases">
        <title>Genome sequencing of cyanobaciteial culture collection at National Institute for Environmental Studies (NIES).</title>
        <authorList>
            <person name="Hirose Y."/>
            <person name="Shimura Y."/>
            <person name="Fujisawa T."/>
            <person name="Nakamura Y."/>
            <person name="Kawachi M."/>
        </authorList>
    </citation>
    <scope>NUCLEOTIDE SEQUENCE [LARGE SCALE GENOMIC DNA]</scope>
    <source>
        <strain evidence="2 3">NIES-21</strain>
    </source>
</reference>
<organism evidence="2 3">
    <name type="scientific">Anabaenopsis circularis NIES-21</name>
    <dbReference type="NCBI Taxonomy" id="1085406"/>
    <lineage>
        <taxon>Bacteria</taxon>
        <taxon>Bacillati</taxon>
        <taxon>Cyanobacteriota</taxon>
        <taxon>Cyanophyceae</taxon>
        <taxon>Nostocales</taxon>
        <taxon>Nodulariaceae</taxon>
        <taxon>Anabaenopsis</taxon>
    </lineage>
</organism>
<dbReference type="PANTHER" id="PTHR34107:SF7">
    <property type="entry name" value="SLR2092 PROTEIN"/>
    <property type="match status" value="1"/>
</dbReference>
<protein>
    <recommendedName>
        <fullName evidence="1">Putative restriction endonuclease domain-containing protein</fullName>
    </recommendedName>
</protein>
<dbReference type="PANTHER" id="PTHR34107">
    <property type="entry name" value="SLL0198 PROTEIN-RELATED"/>
    <property type="match status" value="1"/>
</dbReference>
<dbReference type="InterPro" id="IPR012296">
    <property type="entry name" value="Nuclease_put_TT1808"/>
</dbReference>
<dbReference type="CDD" id="cd06260">
    <property type="entry name" value="DUF820-like"/>
    <property type="match status" value="1"/>
</dbReference>
<dbReference type="Proteomes" id="UP000218287">
    <property type="component" value="Chromosome"/>
</dbReference>
<sequence>MSLNIQDLEKMQVDYPDYRMELVDGNIVVMSPSGYESEEVGTEFAALLRNWVRPRKLGRVVGSSAGFKLPNTNLRAPDVSFIKAERLKRSTEDYAELVPDLVVEVKSKTDSVDKLREKIQEFIGMGTQIGILINPKTRTMEVYDGSGEQVIFRDGMEVYDGSGEQVIFRDGDVLTLPDLLPGWEVAISEIWSPVFE</sequence>
<dbReference type="AlphaFoldDB" id="A0A1Z4GMP5"/>